<dbReference type="OrthoDB" id="6134317at2759"/>
<gene>
    <name evidence="7" type="ORF">GWI33_018209</name>
</gene>
<evidence type="ECO:0000256" key="5">
    <source>
        <dbReference type="ARBA" id="ARBA00023136"/>
    </source>
</evidence>
<name>A0A834I0S2_RHYFE</name>
<dbReference type="PANTHER" id="PTHR19282">
    <property type="entry name" value="TETRASPANIN"/>
    <property type="match status" value="1"/>
</dbReference>
<keyword evidence="3 6" id="KW-0812">Transmembrane</keyword>
<protein>
    <recommendedName>
        <fullName evidence="9">Tetraspanin</fullName>
    </recommendedName>
</protein>
<keyword evidence="4 6" id="KW-1133">Transmembrane helix</keyword>
<evidence type="ECO:0000313" key="7">
    <source>
        <dbReference type="EMBL" id="KAF7268705.1"/>
    </source>
</evidence>
<evidence type="ECO:0000256" key="6">
    <source>
        <dbReference type="SAM" id="Phobius"/>
    </source>
</evidence>
<comment type="similarity">
    <text evidence="2">Belongs to the tetraspanin (TM4SF) family.</text>
</comment>
<dbReference type="InterPro" id="IPR008952">
    <property type="entry name" value="Tetraspanin_EC2_sf"/>
</dbReference>
<dbReference type="CDD" id="cd03156">
    <property type="entry name" value="uroplakin_I_like_LEL"/>
    <property type="match status" value="1"/>
</dbReference>
<comment type="subcellular location">
    <subcellularLocation>
        <location evidence="1">Membrane</location>
        <topology evidence="1">Multi-pass membrane protein</topology>
    </subcellularLocation>
</comment>
<dbReference type="Proteomes" id="UP000625711">
    <property type="component" value="Unassembled WGS sequence"/>
</dbReference>
<feature type="transmembrane region" description="Helical" evidence="6">
    <location>
        <begin position="118"/>
        <end position="138"/>
    </location>
</feature>
<evidence type="ECO:0000256" key="1">
    <source>
        <dbReference type="ARBA" id="ARBA00004141"/>
    </source>
</evidence>
<dbReference type="PRINTS" id="PR00259">
    <property type="entry name" value="TMFOUR"/>
</dbReference>
<dbReference type="PROSITE" id="PS00421">
    <property type="entry name" value="TM4_1"/>
    <property type="match status" value="1"/>
</dbReference>
<evidence type="ECO:0000256" key="2">
    <source>
        <dbReference type="ARBA" id="ARBA00006840"/>
    </source>
</evidence>
<dbReference type="PANTHER" id="PTHR19282:SF552">
    <property type="entry name" value="TETRASPANIN"/>
    <property type="match status" value="1"/>
</dbReference>
<proteinExistence type="inferred from homology"/>
<comment type="caution">
    <text evidence="7">The sequence shown here is derived from an EMBL/GenBank/DDBJ whole genome shotgun (WGS) entry which is preliminary data.</text>
</comment>
<feature type="transmembrane region" description="Helical" evidence="6">
    <location>
        <begin position="64"/>
        <end position="89"/>
    </location>
</feature>
<dbReference type="Pfam" id="PF00335">
    <property type="entry name" value="Tetraspanin"/>
    <property type="match status" value="1"/>
</dbReference>
<dbReference type="GO" id="GO:0005886">
    <property type="term" value="C:plasma membrane"/>
    <property type="evidence" value="ECO:0007669"/>
    <property type="project" value="TreeGrafter"/>
</dbReference>
<keyword evidence="8" id="KW-1185">Reference proteome</keyword>
<keyword evidence="5 6" id="KW-0472">Membrane</keyword>
<evidence type="ECO:0000256" key="3">
    <source>
        <dbReference type="ARBA" id="ARBA00022692"/>
    </source>
</evidence>
<dbReference type="InterPro" id="IPR018503">
    <property type="entry name" value="Tetraspanin_CS"/>
</dbReference>
<sequence>MILRTIPESKWDKCSTTDMLRYMVTFPKYLPTCCFLHLFESFRLNGLLILGNMVYDCGSCVAKYVLCAFNFVIFVVATIVLGVGVWLLVDKSSFVEIAKIVPLDEIQVFTSVDVIQQASYILVAVGAFMFIISFLGYCGAMRESRWMLTLYGILLILILALEIAAGVLAITYKSKAEEETKNILKQYISHYNSSNMQEPLTAAWNALQVSLKCCGVDNYEDFKVAKSDPTWISNGYVIPATCCKLDDNKTPIDMNCMKNPTEDNSYYQTGCYDELIKWIITNLNIVIITAAVLALVELLGILFAFCLTKKINIYEK</sequence>
<feature type="transmembrane region" description="Helical" evidence="6">
    <location>
        <begin position="285"/>
        <end position="307"/>
    </location>
</feature>
<evidence type="ECO:0000256" key="4">
    <source>
        <dbReference type="ARBA" id="ARBA00022989"/>
    </source>
</evidence>
<organism evidence="7 8">
    <name type="scientific">Rhynchophorus ferrugineus</name>
    <name type="common">Red palm weevil</name>
    <name type="synonym">Curculio ferrugineus</name>
    <dbReference type="NCBI Taxonomy" id="354439"/>
    <lineage>
        <taxon>Eukaryota</taxon>
        <taxon>Metazoa</taxon>
        <taxon>Ecdysozoa</taxon>
        <taxon>Arthropoda</taxon>
        <taxon>Hexapoda</taxon>
        <taxon>Insecta</taxon>
        <taxon>Pterygota</taxon>
        <taxon>Neoptera</taxon>
        <taxon>Endopterygota</taxon>
        <taxon>Coleoptera</taxon>
        <taxon>Polyphaga</taxon>
        <taxon>Cucujiformia</taxon>
        <taxon>Curculionidae</taxon>
        <taxon>Dryophthorinae</taxon>
        <taxon>Rhynchophorus</taxon>
    </lineage>
</organism>
<evidence type="ECO:0000313" key="8">
    <source>
        <dbReference type="Proteomes" id="UP000625711"/>
    </source>
</evidence>
<accession>A0A834I0S2</accession>
<feature type="transmembrane region" description="Helical" evidence="6">
    <location>
        <begin position="150"/>
        <end position="172"/>
    </location>
</feature>
<dbReference type="InterPro" id="IPR018499">
    <property type="entry name" value="Tetraspanin/Peripherin"/>
</dbReference>
<dbReference type="SUPFAM" id="SSF48652">
    <property type="entry name" value="Tetraspanin"/>
    <property type="match status" value="1"/>
</dbReference>
<dbReference type="EMBL" id="JAACXV010014304">
    <property type="protein sequence ID" value="KAF7268705.1"/>
    <property type="molecule type" value="Genomic_DNA"/>
</dbReference>
<dbReference type="Gene3D" id="1.10.1450.10">
    <property type="entry name" value="Tetraspanin"/>
    <property type="match status" value="1"/>
</dbReference>
<reference evidence="7" key="1">
    <citation type="submission" date="2020-08" db="EMBL/GenBank/DDBJ databases">
        <title>Genome sequencing and assembly of the red palm weevil Rhynchophorus ferrugineus.</title>
        <authorList>
            <person name="Dias G.B."/>
            <person name="Bergman C.M."/>
            <person name="Manee M."/>
        </authorList>
    </citation>
    <scope>NUCLEOTIDE SEQUENCE</scope>
    <source>
        <strain evidence="7">AA-2017</strain>
        <tissue evidence="7">Whole larva</tissue>
    </source>
</reference>
<evidence type="ECO:0008006" key="9">
    <source>
        <dbReference type="Google" id="ProtNLM"/>
    </source>
</evidence>
<dbReference type="AlphaFoldDB" id="A0A834I0S2"/>